<sequence>MRLEKERRSSFGDQQQLQKRASSPLAVGRKRHESMMHMGAANGKGEQPSSVVGGMDGSAVRQTLIIKEEGKPATHYQLGNCIGRGQFGSVYRALNLNTGQAVAVKRIRLEGLSETEIKQLMHEVETVKRLSHPSIVKYEGMARDSDTLSIVLEYAENGSLAQTLKVFGKLNEGLVASYVTKVLEGLHYLHSSDVVHCDLKAANILTTKTGNVKLSDFGVSLNLRAMEQIKNDVTGTPNWMAPEVIELKGASPASDIWSLACTIIELLTGAPPYADVQNSMSVMFRIVEDPMPPIPDSLSEPVQDFLRVCFNKDPNERPDAVALFEHPWLKNEWGIYKELRPQDSIPFLRRVSAEVQRSDIRNLSIADDDRPASPKSITSLTNVAASELPPRKHDFVKSTFSQG</sequence>
<comment type="similarity">
    <text evidence="7">Belongs to the protein kinase superfamily.</text>
</comment>
<feature type="region of interest" description="Disordered" evidence="8">
    <location>
        <begin position="1"/>
        <end position="29"/>
    </location>
</feature>
<dbReference type="InterPro" id="IPR008271">
    <property type="entry name" value="Ser/Thr_kinase_AS"/>
</dbReference>
<keyword evidence="5 6" id="KW-0067">ATP-binding</keyword>
<dbReference type="HOGENOM" id="CLU_000288_63_23_1"/>
<dbReference type="InterPro" id="IPR050538">
    <property type="entry name" value="MAP_kinase_kinase_kinase"/>
</dbReference>
<dbReference type="SMART" id="SM00220">
    <property type="entry name" value="S_TKc"/>
    <property type="match status" value="1"/>
</dbReference>
<dbReference type="PANTHER" id="PTHR48016">
    <property type="entry name" value="MAP KINASE KINASE KINASE SSK2-RELATED-RELATED"/>
    <property type="match status" value="1"/>
</dbReference>
<proteinExistence type="inferred from homology"/>
<dbReference type="PROSITE" id="PS50011">
    <property type="entry name" value="PROTEIN_KINASE_DOM"/>
    <property type="match status" value="1"/>
</dbReference>
<evidence type="ECO:0000256" key="7">
    <source>
        <dbReference type="RuleBase" id="RU000304"/>
    </source>
</evidence>
<protein>
    <recommendedName>
        <fullName evidence="9">Protein kinase domain-containing protein</fullName>
    </recommendedName>
</protein>
<name>A0A0C9UZ66_SPHS4</name>
<dbReference type="OrthoDB" id="8693905at2759"/>
<dbReference type="Pfam" id="PF00069">
    <property type="entry name" value="Pkinase"/>
    <property type="match status" value="1"/>
</dbReference>
<keyword evidence="2" id="KW-0808">Transferase</keyword>
<dbReference type="PANTHER" id="PTHR48016:SF4">
    <property type="entry name" value="PROTEIN KINASE DOMAIN-CONTAINING PROTEIN"/>
    <property type="match status" value="1"/>
</dbReference>
<dbReference type="GO" id="GO:0005737">
    <property type="term" value="C:cytoplasm"/>
    <property type="evidence" value="ECO:0007669"/>
    <property type="project" value="TreeGrafter"/>
</dbReference>
<dbReference type="AlphaFoldDB" id="A0A0C9UZ66"/>
<evidence type="ECO:0000259" key="9">
    <source>
        <dbReference type="PROSITE" id="PS50011"/>
    </source>
</evidence>
<dbReference type="Gene3D" id="1.10.510.10">
    <property type="entry name" value="Transferase(Phosphotransferase) domain 1"/>
    <property type="match status" value="1"/>
</dbReference>
<feature type="compositionally biased region" description="Polar residues" evidence="8">
    <location>
        <begin position="11"/>
        <end position="21"/>
    </location>
</feature>
<dbReference type="CDD" id="cd06627">
    <property type="entry name" value="STKc_Cdc7_like"/>
    <property type="match status" value="1"/>
</dbReference>
<feature type="compositionally biased region" description="Basic and acidic residues" evidence="8">
    <location>
        <begin position="1"/>
        <end position="10"/>
    </location>
</feature>
<dbReference type="EMBL" id="KN837198">
    <property type="protein sequence ID" value="KIJ34592.1"/>
    <property type="molecule type" value="Genomic_DNA"/>
</dbReference>
<gene>
    <name evidence="10" type="ORF">M422DRAFT_233463</name>
</gene>
<dbReference type="PROSITE" id="PS00107">
    <property type="entry name" value="PROTEIN_KINASE_ATP"/>
    <property type="match status" value="1"/>
</dbReference>
<keyword evidence="4" id="KW-0418">Kinase</keyword>
<feature type="domain" description="Protein kinase" evidence="9">
    <location>
        <begin position="76"/>
        <end position="329"/>
    </location>
</feature>
<dbReference type="SUPFAM" id="SSF56112">
    <property type="entry name" value="Protein kinase-like (PK-like)"/>
    <property type="match status" value="1"/>
</dbReference>
<evidence type="ECO:0000256" key="2">
    <source>
        <dbReference type="ARBA" id="ARBA00022679"/>
    </source>
</evidence>
<keyword evidence="3 6" id="KW-0547">Nucleotide-binding</keyword>
<evidence type="ECO:0000256" key="4">
    <source>
        <dbReference type="ARBA" id="ARBA00022777"/>
    </source>
</evidence>
<evidence type="ECO:0000256" key="6">
    <source>
        <dbReference type="PROSITE-ProRule" id="PRU10141"/>
    </source>
</evidence>
<evidence type="ECO:0000313" key="10">
    <source>
        <dbReference type="EMBL" id="KIJ34592.1"/>
    </source>
</evidence>
<accession>A0A0C9UZ66</accession>
<dbReference type="InterPro" id="IPR001245">
    <property type="entry name" value="Ser-Thr/Tyr_kinase_cat_dom"/>
</dbReference>
<evidence type="ECO:0000256" key="8">
    <source>
        <dbReference type="SAM" id="MobiDB-lite"/>
    </source>
</evidence>
<dbReference type="Proteomes" id="UP000054279">
    <property type="component" value="Unassembled WGS sequence"/>
</dbReference>
<keyword evidence="1 7" id="KW-0723">Serine/threonine-protein kinase</keyword>
<dbReference type="InterPro" id="IPR011009">
    <property type="entry name" value="Kinase-like_dom_sf"/>
</dbReference>
<dbReference type="InterPro" id="IPR000719">
    <property type="entry name" value="Prot_kinase_dom"/>
</dbReference>
<dbReference type="PROSITE" id="PS00108">
    <property type="entry name" value="PROTEIN_KINASE_ST"/>
    <property type="match status" value="1"/>
</dbReference>
<organism evidence="10 11">
    <name type="scientific">Sphaerobolus stellatus (strain SS14)</name>
    <dbReference type="NCBI Taxonomy" id="990650"/>
    <lineage>
        <taxon>Eukaryota</taxon>
        <taxon>Fungi</taxon>
        <taxon>Dikarya</taxon>
        <taxon>Basidiomycota</taxon>
        <taxon>Agaricomycotina</taxon>
        <taxon>Agaricomycetes</taxon>
        <taxon>Phallomycetidae</taxon>
        <taxon>Geastrales</taxon>
        <taxon>Sphaerobolaceae</taxon>
        <taxon>Sphaerobolus</taxon>
    </lineage>
</organism>
<dbReference type="PRINTS" id="PR00109">
    <property type="entry name" value="TYRKINASE"/>
</dbReference>
<evidence type="ECO:0000256" key="5">
    <source>
        <dbReference type="ARBA" id="ARBA00022840"/>
    </source>
</evidence>
<dbReference type="GO" id="GO:0004709">
    <property type="term" value="F:MAP kinase kinase kinase activity"/>
    <property type="evidence" value="ECO:0007669"/>
    <property type="project" value="TreeGrafter"/>
</dbReference>
<dbReference type="FunFam" id="3.30.200.20:FF:000042">
    <property type="entry name" value="Aurora kinase A"/>
    <property type="match status" value="1"/>
</dbReference>
<evidence type="ECO:0000256" key="3">
    <source>
        <dbReference type="ARBA" id="ARBA00022741"/>
    </source>
</evidence>
<keyword evidence="11" id="KW-1185">Reference proteome</keyword>
<evidence type="ECO:0000313" key="11">
    <source>
        <dbReference type="Proteomes" id="UP000054279"/>
    </source>
</evidence>
<feature type="binding site" evidence="6">
    <location>
        <position position="105"/>
    </location>
    <ligand>
        <name>ATP</name>
        <dbReference type="ChEBI" id="CHEBI:30616"/>
    </ligand>
</feature>
<reference evidence="10 11" key="1">
    <citation type="submission" date="2014-06" db="EMBL/GenBank/DDBJ databases">
        <title>Evolutionary Origins and Diversification of the Mycorrhizal Mutualists.</title>
        <authorList>
            <consortium name="DOE Joint Genome Institute"/>
            <consortium name="Mycorrhizal Genomics Consortium"/>
            <person name="Kohler A."/>
            <person name="Kuo A."/>
            <person name="Nagy L.G."/>
            <person name="Floudas D."/>
            <person name="Copeland A."/>
            <person name="Barry K.W."/>
            <person name="Cichocki N."/>
            <person name="Veneault-Fourrey C."/>
            <person name="LaButti K."/>
            <person name="Lindquist E.A."/>
            <person name="Lipzen A."/>
            <person name="Lundell T."/>
            <person name="Morin E."/>
            <person name="Murat C."/>
            <person name="Riley R."/>
            <person name="Ohm R."/>
            <person name="Sun H."/>
            <person name="Tunlid A."/>
            <person name="Henrissat B."/>
            <person name="Grigoriev I.V."/>
            <person name="Hibbett D.S."/>
            <person name="Martin F."/>
        </authorList>
    </citation>
    <scope>NUCLEOTIDE SEQUENCE [LARGE SCALE GENOMIC DNA]</scope>
    <source>
        <strain evidence="10 11">SS14</strain>
    </source>
</reference>
<evidence type="ECO:0000256" key="1">
    <source>
        <dbReference type="ARBA" id="ARBA00022527"/>
    </source>
</evidence>
<dbReference type="InterPro" id="IPR017441">
    <property type="entry name" value="Protein_kinase_ATP_BS"/>
</dbReference>
<dbReference type="GO" id="GO:0005524">
    <property type="term" value="F:ATP binding"/>
    <property type="evidence" value="ECO:0007669"/>
    <property type="project" value="UniProtKB-UniRule"/>
</dbReference>